<gene>
    <name evidence="1" type="ORF">V6250_07765</name>
</gene>
<organism evidence="1 2">
    <name type="scientific">Pseudoalteromonas undina</name>
    <dbReference type="NCBI Taxonomy" id="43660"/>
    <lineage>
        <taxon>Bacteria</taxon>
        <taxon>Pseudomonadati</taxon>
        <taxon>Pseudomonadota</taxon>
        <taxon>Gammaproteobacteria</taxon>
        <taxon>Alteromonadales</taxon>
        <taxon>Pseudoalteromonadaceae</taxon>
        <taxon>Pseudoalteromonas</taxon>
    </lineage>
</organism>
<comment type="caution">
    <text evidence="1">The sequence shown here is derived from an EMBL/GenBank/DDBJ whole genome shotgun (WGS) entry which is preliminary data.</text>
</comment>
<evidence type="ECO:0000313" key="2">
    <source>
        <dbReference type="Proteomes" id="UP001374952"/>
    </source>
</evidence>
<dbReference type="EMBL" id="JBAKAX010000005">
    <property type="protein sequence ID" value="MEL0604060.1"/>
    <property type="molecule type" value="Genomic_DNA"/>
</dbReference>
<protein>
    <submittedName>
        <fullName evidence="1">ScpA family protein</fullName>
    </submittedName>
</protein>
<reference evidence="1" key="1">
    <citation type="submission" date="2024-02" db="EMBL/GenBank/DDBJ databases">
        <title>Bacteria isolated from the canopy kelp, Nereocystis luetkeana.</title>
        <authorList>
            <person name="Pfister C.A."/>
            <person name="Younker I.T."/>
            <person name="Light S.H."/>
        </authorList>
    </citation>
    <scope>NUCLEOTIDE SEQUENCE</scope>
    <source>
        <strain evidence="1">TN.2.01</strain>
    </source>
</reference>
<dbReference type="Proteomes" id="UP001374952">
    <property type="component" value="Unassembled WGS sequence"/>
</dbReference>
<sequence>MSDTTPSVDNTQSEPVQQKLPLAFLHGKAVVDKPEDLYIPPDALEVILETFEGPLDLLLYLIKKHKLDVLELSIFSITEQYVSYVEMMSEFQLELAGEYLVMAALLAQIKSRLLLPVHEELEEEEDPRAELIKCLKEYEQFKKAAENIDAIPRVGRDIFVANATMPVIENTAQNLPELELKDLMLALSDVMARAKTFEHHQVTAEALSTRERMSQILAQLSNAKKALPFSDLFTLSEGRSGVVVSFIAMLELIKEGLISCLQVSPDSLIYINLTDTPNSTI</sequence>
<name>A0ACC6R306_9GAMM</name>
<accession>A0ACC6R306</accession>
<keyword evidence="2" id="KW-1185">Reference proteome</keyword>
<proteinExistence type="predicted"/>
<evidence type="ECO:0000313" key="1">
    <source>
        <dbReference type="EMBL" id="MEL0604060.1"/>
    </source>
</evidence>